<dbReference type="Gene3D" id="3.30.1490.300">
    <property type="match status" value="1"/>
</dbReference>
<dbReference type="InterPro" id="IPR005883">
    <property type="entry name" value="PilM"/>
</dbReference>
<proteinExistence type="predicted"/>
<dbReference type="OrthoDB" id="2690797at2"/>
<evidence type="ECO:0008006" key="4">
    <source>
        <dbReference type="Google" id="ProtNLM"/>
    </source>
</evidence>
<keyword evidence="3" id="KW-1185">Reference proteome</keyword>
<keyword evidence="1" id="KW-0472">Membrane</keyword>
<keyword evidence="1" id="KW-0812">Transmembrane</keyword>
<dbReference type="AlphaFoldDB" id="A0A385YW69"/>
<reference evidence="3" key="1">
    <citation type="submission" date="2018-09" db="EMBL/GenBank/DDBJ databases">
        <authorList>
            <person name="Zhu H."/>
        </authorList>
    </citation>
    <scope>NUCLEOTIDE SEQUENCE [LARGE SCALE GENOMIC DNA]</scope>
    <source>
        <strain evidence="3">K2R23-3</strain>
    </source>
</reference>
<accession>A0A385YW69</accession>
<dbReference type="EMBL" id="CP032418">
    <property type="protein sequence ID" value="AYC29752.1"/>
    <property type="molecule type" value="Genomic_DNA"/>
</dbReference>
<feature type="transmembrane region" description="Helical" evidence="1">
    <location>
        <begin position="7"/>
        <end position="31"/>
    </location>
</feature>
<organism evidence="2 3">
    <name type="scientific">Paenisporosarcina cavernae</name>
    <dbReference type="NCBI Taxonomy" id="2320858"/>
    <lineage>
        <taxon>Bacteria</taxon>
        <taxon>Bacillati</taxon>
        <taxon>Bacillota</taxon>
        <taxon>Bacilli</taxon>
        <taxon>Bacillales</taxon>
        <taxon>Caryophanaceae</taxon>
        <taxon>Paenisporosarcina</taxon>
    </lineage>
</organism>
<gene>
    <name evidence="2" type="ORF">D3873_07545</name>
</gene>
<dbReference type="Gene3D" id="3.30.420.40">
    <property type="match status" value="2"/>
</dbReference>
<sequence length="375" mass="42761">MKFRYQAGYALIISSPFAFSRGVILFIDIVFKTIAIHTGLRSFSALGLGGIDLSSYWGKHPAVFITFTSRYIRLLVGNKHHQITHIVQKILQEEWAENGEISQAEEVTKTLRTIVKQLKLTGMKTYISYSAHDLLLRSTTIPSDVPADEWKGHLYMNLGESFHLPFKDPIIEIVGSSEKDGAWEVNTLAVPEEAVNRIVSIVQQAKLRPIVMDVPFLNLYRVFQYEKQLEETSHVLLVHAEFDVIQLSLFHQHEPLYVRTVDLEALNAYSALESRSGFQYLESFEDEMTLQSHKEMMIKEIDRIQSFYQFNLQAGTSKIDTICIAGDHPKLVELKEYYASQDTANVSMLHDEAWGTKTKKKIPDSFAELIGLSLK</sequence>
<keyword evidence="1" id="KW-1133">Transmembrane helix</keyword>
<protein>
    <recommendedName>
        <fullName evidence="4">Pilus assembly protein PilM</fullName>
    </recommendedName>
</protein>
<dbReference type="Proteomes" id="UP000265725">
    <property type="component" value="Chromosome"/>
</dbReference>
<name>A0A385YW69_9BACL</name>
<evidence type="ECO:0000313" key="2">
    <source>
        <dbReference type="EMBL" id="AYC29752.1"/>
    </source>
</evidence>
<evidence type="ECO:0000313" key="3">
    <source>
        <dbReference type="Proteomes" id="UP000265725"/>
    </source>
</evidence>
<dbReference type="Pfam" id="PF11104">
    <property type="entry name" value="PilM_2"/>
    <property type="match status" value="1"/>
</dbReference>
<dbReference type="KEGG" id="paek:D3873_07545"/>
<evidence type="ECO:0000256" key="1">
    <source>
        <dbReference type="SAM" id="Phobius"/>
    </source>
</evidence>